<organism evidence="11 12">
    <name type="scientific">Novosphingobium organovorum</name>
    <dbReference type="NCBI Taxonomy" id="2930092"/>
    <lineage>
        <taxon>Bacteria</taxon>
        <taxon>Pseudomonadati</taxon>
        <taxon>Pseudomonadota</taxon>
        <taxon>Alphaproteobacteria</taxon>
        <taxon>Sphingomonadales</taxon>
        <taxon>Sphingomonadaceae</taxon>
        <taxon>Novosphingobium</taxon>
    </lineage>
</organism>
<comment type="caution">
    <text evidence="11">The sequence shown here is derived from an EMBL/GenBank/DDBJ whole genome shotgun (WGS) entry which is preliminary data.</text>
</comment>
<dbReference type="SUPFAM" id="SSF161098">
    <property type="entry name" value="MetI-like"/>
    <property type="match status" value="1"/>
</dbReference>
<dbReference type="InterPro" id="IPR043429">
    <property type="entry name" value="ArtM/GltK/GlnP/TcyL/YhdX-like"/>
</dbReference>
<dbReference type="RefSeq" id="WP_244017808.1">
    <property type="nucleotide sequence ID" value="NZ_JALHLF010000012.1"/>
</dbReference>
<keyword evidence="8 9" id="KW-0472">Membrane</keyword>
<evidence type="ECO:0000256" key="1">
    <source>
        <dbReference type="ARBA" id="ARBA00004429"/>
    </source>
</evidence>
<dbReference type="CDD" id="cd06261">
    <property type="entry name" value="TM_PBP2"/>
    <property type="match status" value="1"/>
</dbReference>
<feature type="domain" description="ABC transmembrane type-1" evidence="10">
    <location>
        <begin position="21"/>
        <end position="209"/>
    </location>
</feature>
<keyword evidence="3 9" id="KW-0813">Transport</keyword>
<dbReference type="EMBL" id="JALHLF010000012">
    <property type="protein sequence ID" value="MCJ2182164.1"/>
    <property type="molecule type" value="Genomic_DNA"/>
</dbReference>
<sequence>MNFEGFATDLVLFAPVLFKGFGVTVLLTLSALPLSLVLGLALAMARLSPVPLLRAAAVGFIGIVRGIPIIVQLFCVYFVLPELGINLVPFAAGVLGLGVAYSAYQAENFRAGFEAVDRHLLEAGRSLGMSERLIFRRVTLPLGLRTALPTFGNTTVMLLKDSSIASTITIAELTRAGQLLAISTFKNGEVYIMVGMLYLLASLPLAAAVRFMEKRFATT</sequence>
<evidence type="ECO:0000256" key="5">
    <source>
        <dbReference type="ARBA" id="ARBA00022692"/>
    </source>
</evidence>
<keyword evidence="12" id="KW-1185">Reference proteome</keyword>
<name>A0ABT0BAS8_9SPHN</name>
<evidence type="ECO:0000256" key="6">
    <source>
        <dbReference type="ARBA" id="ARBA00022970"/>
    </source>
</evidence>
<dbReference type="InterPro" id="IPR000515">
    <property type="entry name" value="MetI-like"/>
</dbReference>
<feature type="transmembrane region" description="Helical" evidence="9">
    <location>
        <begin position="55"/>
        <end position="79"/>
    </location>
</feature>
<feature type="transmembrane region" description="Helical" evidence="9">
    <location>
        <begin position="190"/>
        <end position="212"/>
    </location>
</feature>
<keyword evidence="4" id="KW-1003">Cell membrane</keyword>
<accession>A0ABT0BAS8</accession>
<keyword evidence="6" id="KW-0029">Amino-acid transport</keyword>
<evidence type="ECO:0000256" key="4">
    <source>
        <dbReference type="ARBA" id="ARBA00022475"/>
    </source>
</evidence>
<evidence type="ECO:0000256" key="9">
    <source>
        <dbReference type="RuleBase" id="RU363032"/>
    </source>
</evidence>
<reference evidence="11" key="1">
    <citation type="submission" date="2022-03" db="EMBL/GenBank/DDBJ databases">
        <title>Identification of a novel bacterium isolated from mangrove sediments.</title>
        <authorList>
            <person name="Pan X."/>
        </authorList>
    </citation>
    <scope>NUCLEOTIDE SEQUENCE</scope>
    <source>
        <strain evidence="11">B1949</strain>
    </source>
</reference>
<gene>
    <name evidence="11" type="ORF">MTR62_05540</name>
</gene>
<dbReference type="Gene3D" id="1.10.3720.10">
    <property type="entry name" value="MetI-like"/>
    <property type="match status" value="1"/>
</dbReference>
<comment type="similarity">
    <text evidence="2">Belongs to the binding-protein-dependent transport system permease family. HisMQ subfamily.</text>
</comment>
<comment type="subcellular location">
    <subcellularLocation>
        <location evidence="1">Cell inner membrane</location>
        <topology evidence="1">Multi-pass membrane protein</topology>
    </subcellularLocation>
    <subcellularLocation>
        <location evidence="9">Cell membrane</location>
        <topology evidence="9">Multi-pass membrane protein</topology>
    </subcellularLocation>
</comment>
<dbReference type="PANTHER" id="PTHR30614:SF0">
    <property type="entry name" value="L-CYSTINE TRANSPORT SYSTEM PERMEASE PROTEIN TCYL"/>
    <property type="match status" value="1"/>
</dbReference>
<feature type="transmembrane region" description="Helical" evidence="9">
    <location>
        <begin position="20"/>
        <end position="43"/>
    </location>
</feature>
<dbReference type="NCBIfam" id="TIGR01726">
    <property type="entry name" value="HEQRo_perm_3TM"/>
    <property type="match status" value="1"/>
</dbReference>
<evidence type="ECO:0000256" key="8">
    <source>
        <dbReference type="ARBA" id="ARBA00023136"/>
    </source>
</evidence>
<evidence type="ECO:0000313" key="12">
    <source>
        <dbReference type="Proteomes" id="UP001162881"/>
    </source>
</evidence>
<feature type="transmembrane region" description="Helical" evidence="9">
    <location>
        <begin position="85"/>
        <end position="104"/>
    </location>
</feature>
<dbReference type="PANTHER" id="PTHR30614">
    <property type="entry name" value="MEMBRANE COMPONENT OF AMINO ACID ABC TRANSPORTER"/>
    <property type="match status" value="1"/>
</dbReference>
<dbReference type="InterPro" id="IPR035906">
    <property type="entry name" value="MetI-like_sf"/>
</dbReference>
<evidence type="ECO:0000256" key="3">
    <source>
        <dbReference type="ARBA" id="ARBA00022448"/>
    </source>
</evidence>
<keyword evidence="7 9" id="KW-1133">Transmembrane helix</keyword>
<dbReference type="Pfam" id="PF00528">
    <property type="entry name" value="BPD_transp_1"/>
    <property type="match status" value="1"/>
</dbReference>
<dbReference type="PROSITE" id="PS50928">
    <property type="entry name" value="ABC_TM1"/>
    <property type="match status" value="1"/>
</dbReference>
<evidence type="ECO:0000313" key="11">
    <source>
        <dbReference type="EMBL" id="MCJ2182164.1"/>
    </source>
</evidence>
<proteinExistence type="inferred from homology"/>
<protein>
    <submittedName>
        <fullName evidence="11">Amino acid ABC transporter permease</fullName>
    </submittedName>
</protein>
<evidence type="ECO:0000256" key="2">
    <source>
        <dbReference type="ARBA" id="ARBA00010072"/>
    </source>
</evidence>
<dbReference type="Proteomes" id="UP001162881">
    <property type="component" value="Unassembled WGS sequence"/>
</dbReference>
<evidence type="ECO:0000256" key="7">
    <source>
        <dbReference type="ARBA" id="ARBA00022989"/>
    </source>
</evidence>
<dbReference type="InterPro" id="IPR010065">
    <property type="entry name" value="AA_ABC_transptr_permease_3TM"/>
</dbReference>
<keyword evidence="5 9" id="KW-0812">Transmembrane</keyword>
<evidence type="ECO:0000259" key="10">
    <source>
        <dbReference type="PROSITE" id="PS50928"/>
    </source>
</evidence>